<keyword evidence="2" id="KW-1133">Transmembrane helix</keyword>
<name>A0ABD3UZK9_SINWO</name>
<accession>A0ABD3UZK9</accession>
<protein>
    <submittedName>
        <fullName evidence="3">Uncharacterized protein</fullName>
    </submittedName>
</protein>
<comment type="caution">
    <text evidence="3">The sequence shown here is derived from an EMBL/GenBank/DDBJ whole genome shotgun (WGS) entry which is preliminary data.</text>
</comment>
<evidence type="ECO:0000256" key="1">
    <source>
        <dbReference type="ARBA" id="ARBA00009024"/>
    </source>
</evidence>
<sequence>MGEGSCLICGLVYFIPILDIITMLTIRGKIREQKGIQGSTINDCLTIICCHFCALVQEAQEVHGFPRAMAIDRQ</sequence>
<evidence type="ECO:0000256" key="2">
    <source>
        <dbReference type="SAM" id="Phobius"/>
    </source>
</evidence>
<evidence type="ECO:0000313" key="4">
    <source>
        <dbReference type="Proteomes" id="UP001634394"/>
    </source>
</evidence>
<evidence type="ECO:0000313" key="3">
    <source>
        <dbReference type="EMBL" id="KAL3854854.1"/>
    </source>
</evidence>
<keyword evidence="2" id="KW-0472">Membrane</keyword>
<dbReference type="Proteomes" id="UP001634394">
    <property type="component" value="Unassembled WGS sequence"/>
</dbReference>
<proteinExistence type="inferred from homology"/>
<dbReference type="Pfam" id="PF04749">
    <property type="entry name" value="PLAC8"/>
    <property type="match status" value="1"/>
</dbReference>
<keyword evidence="4" id="KW-1185">Reference proteome</keyword>
<dbReference type="AlphaFoldDB" id="A0ABD3UZK9"/>
<keyword evidence="2" id="KW-0812">Transmembrane</keyword>
<reference evidence="3 4" key="1">
    <citation type="submission" date="2024-11" db="EMBL/GenBank/DDBJ databases">
        <title>Chromosome-level genome assembly of the freshwater bivalve Anodonta woodiana.</title>
        <authorList>
            <person name="Chen X."/>
        </authorList>
    </citation>
    <scope>NUCLEOTIDE SEQUENCE [LARGE SCALE GENOMIC DNA]</scope>
    <source>
        <strain evidence="3">MN2024</strain>
        <tissue evidence="3">Gills</tissue>
    </source>
</reference>
<gene>
    <name evidence="3" type="ORF">ACJMK2_014093</name>
</gene>
<dbReference type="EMBL" id="JBJQND010000014">
    <property type="protein sequence ID" value="KAL3854854.1"/>
    <property type="molecule type" value="Genomic_DNA"/>
</dbReference>
<dbReference type="PANTHER" id="PTHR15907">
    <property type="entry name" value="DUF614 FAMILY PROTEIN-RELATED"/>
    <property type="match status" value="1"/>
</dbReference>
<dbReference type="NCBIfam" id="TIGR01571">
    <property type="entry name" value="A_thal_Cys_rich"/>
    <property type="match status" value="1"/>
</dbReference>
<organism evidence="3 4">
    <name type="scientific">Sinanodonta woodiana</name>
    <name type="common">Chinese pond mussel</name>
    <name type="synonym">Anodonta woodiana</name>
    <dbReference type="NCBI Taxonomy" id="1069815"/>
    <lineage>
        <taxon>Eukaryota</taxon>
        <taxon>Metazoa</taxon>
        <taxon>Spiralia</taxon>
        <taxon>Lophotrochozoa</taxon>
        <taxon>Mollusca</taxon>
        <taxon>Bivalvia</taxon>
        <taxon>Autobranchia</taxon>
        <taxon>Heteroconchia</taxon>
        <taxon>Palaeoheterodonta</taxon>
        <taxon>Unionida</taxon>
        <taxon>Unionoidea</taxon>
        <taxon>Unionidae</taxon>
        <taxon>Unioninae</taxon>
        <taxon>Sinanodonta</taxon>
    </lineage>
</organism>
<comment type="similarity">
    <text evidence="1">Belongs to the cornifelin family.</text>
</comment>
<feature type="transmembrane region" description="Helical" evidence="2">
    <location>
        <begin position="6"/>
        <end position="26"/>
    </location>
</feature>
<dbReference type="InterPro" id="IPR006461">
    <property type="entry name" value="PLAC_motif_containing"/>
</dbReference>